<protein>
    <recommendedName>
        <fullName evidence="3">MD-2-related lipid-recognition domain-containing protein</fullName>
    </recommendedName>
</protein>
<dbReference type="OMA" id="WEDACEL"/>
<feature type="domain" description="MD-2-related lipid-recognition" evidence="3">
    <location>
        <begin position="154"/>
        <end position="276"/>
    </location>
</feature>
<keyword evidence="2" id="KW-0812">Transmembrane</keyword>
<organism evidence="4 5">
    <name type="scientific">Pomacea canaliculata</name>
    <name type="common">Golden apple snail</name>
    <dbReference type="NCBI Taxonomy" id="400727"/>
    <lineage>
        <taxon>Eukaryota</taxon>
        <taxon>Metazoa</taxon>
        <taxon>Spiralia</taxon>
        <taxon>Lophotrochozoa</taxon>
        <taxon>Mollusca</taxon>
        <taxon>Gastropoda</taxon>
        <taxon>Caenogastropoda</taxon>
        <taxon>Architaenioglossa</taxon>
        <taxon>Ampullarioidea</taxon>
        <taxon>Ampullariidae</taxon>
        <taxon>Pomacea</taxon>
    </lineage>
</organism>
<evidence type="ECO:0000259" key="3">
    <source>
        <dbReference type="SMART" id="SM00737"/>
    </source>
</evidence>
<keyword evidence="2" id="KW-1133">Transmembrane helix</keyword>
<reference evidence="4 5" key="1">
    <citation type="submission" date="2018-04" db="EMBL/GenBank/DDBJ databases">
        <title>The genome of golden apple snail Pomacea canaliculata provides insight into stress tolerance and invasive adaptation.</title>
        <authorList>
            <person name="Liu C."/>
            <person name="Liu B."/>
            <person name="Ren Y."/>
            <person name="Zhang Y."/>
            <person name="Wang H."/>
            <person name="Li S."/>
            <person name="Jiang F."/>
            <person name="Yin L."/>
            <person name="Zhang G."/>
            <person name="Qian W."/>
            <person name="Fan W."/>
        </authorList>
    </citation>
    <scope>NUCLEOTIDE SEQUENCE [LARGE SCALE GENOMIC DNA]</scope>
    <source>
        <strain evidence="4">SZHN2017</strain>
        <tissue evidence="4">Muscle</tissue>
    </source>
</reference>
<feature type="compositionally biased region" description="Basic and acidic residues" evidence="1">
    <location>
        <begin position="66"/>
        <end position="87"/>
    </location>
</feature>
<feature type="region of interest" description="Disordered" evidence="1">
    <location>
        <begin position="66"/>
        <end position="128"/>
    </location>
</feature>
<evidence type="ECO:0000256" key="1">
    <source>
        <dbReference type="SAM" id="MobiDB-lite"/>
    </source>
</evidence>
<sequence length="278" mass="31541">MVSTSGHTMMTPRRYLRLAIVAALLLAVITIYVTFFRHPPPDKLMEMNRRRGQDFAASFLGHDDDVKATHNKDKKTNRGANEEKGVDGDYDEDDKTMLKNKEDNDVVDDDEDVDADEAGPKKSGKNHVEGMVKGKAQWDAFLRDHKYTSVGVVFDKCEKPTAQLGTVILLADEEFGGVKTRTFYNLTLEEDFKGGTFNIEVKYNGQDLYDNWWEICEMEDDLEPEKRTFACPIRKGLNSLVKDKHIPGYLPEGRYLSKAWVKTQTGRLIACGFSDLTL</sequence>
<dbReference type="OrthoDB" id="5970827at2759"/>
<feature type="compositionally biased region" description="Acidic residues" evidence="1">
    <location>
        <begin position="105"/>
        <end position="117"/>
    </location>
</feature>
<feature type="compositionally biased region" description="Basic and acidic residues" evidence="1">
    <location>
        <begin position="95"/>
        <end position="104"/>
    </location>
</feature>
<dbReference type="Proteomes" id="UP000245119">
    <property type="component" value="Linkage Group LG12"/>
</dbReference>
<feature type="transmembrane region" description="Helical" evidence="2">
    <location>
        <begin position="15"/>
        <end position="35"/>
    </location>
</feature>
<name>A0A2T7NIG9_POMCA</name>
<evidence type="ECO:0000313" key="5">
    <source>
        <dbReference type="Proteomes" id="UP000245119"/>
    </source>
</evidence>
<dbReference type="SMART" id="SM00737">
    <property type="entry name" value="ML"/>
    <property type="match status" value="1"/>
</dbReference>
<dbReference type="Pfam" id="PF02221">
    <property type="entry name" value="E1_DerP2_DerF2"/>
    <property type="match status" value="1"/>
</dbReference>
<dbReference type="EMBL" id="PZQS01000012">
    <property type="protein sequence ID" value="PVD20969.1"/>
    <property type="molecule type" value="Genomic_DNA"/>
</dbReference>
<dbReference type="InterPro" id="IPR003172">
    <property type="entry name" value="ML_dom"/>
</dbReference>
<proteinExistence type="predicted"/>
<dbReference type="InterPro" id="IPR014756">
    <property type="entry name" value="Ig_E-set"/>
</dbReference>
<evidence type="ECO:0000256" key="2">
    <source>
        <dbReference type="SAM" id="Phobius"/>
    </source>
</evidence>
<keyword evidence="2" id="KW-0472">Membrane</keyword>
<dbReference type="AlphaFoldDB" id="A0A2T7NIG9"/>
<comment type="caution">
    <text evidence="4">The sequence shown here is derived from an EMBL/GenBank/DDBJ whole genome shotgun (WGS) entry which is preliminary data.</text>
</comment>
<dbReference type="SUPFAM" id="SSF81296">
    <property type="entry name" value="E set domains"/>
    <property type="match status" value="1"/>
</dbReference>
<keyword evidence="5" id="KW-1185">Reference proteome</keyword>
<evidence type="ECO:0000313" key="4">
    <source>
        <dbReference type="EMBL" id="PVD20969.1"/>
    </source>
</evidence>
<accession>A0A2T7NIG9</accession>
<gene>
    <name evidence="4" type="ORF">C0Q70_19133</name>
</gene>